<protein>
    <submittedName>
        <fullName evidence="3">Putative WhiB family regulatory protein</fullName>
    </submittedName>
</protein>
<evidence type="ECO:0000259" key="2">
    <source>
        <dbReference type="Pfam" id="PF02467"/>
    </source>
</evidence>
<accession>X0PUX8</accession>
<feature type="region of interest" description="Disordered" evidence="1">
    <location>
        <begin position="54"/>
        <end position="91"/>
    </location>
</feature>
<comment type="caution">
    <text evidence="3">The sequence shown here is derived from an EMBL/GenBank/DDBJ whole genome shotgun (WGS) entry which is preliminary data.</text>
</comment>
<proteinExistence type="predicted"/>
<evidence type="ECO:0000313" key="4">
    <source>
        <dbReference type="Proteomes" id="UP000019491"/>
    </source>
</evidence>
<feature type="compositionally biased region" description="Low complexity" evidence="1">
    <location>
        <begin position="59"/>
        <end position="75"/>
    </location>
</feature>
<name>X0PUX8_RHOWR</name>
<dbReference type="Proteomes" id="UP000019491">
    <property type="component" value="Unassembled WGS sequence"/>
</dbReference>
<evidence type="ECO:0000256" key="1">
    <source>
        <dbReference type="SAM" id="MobiDB-lite"/>
    </source>
</evidence>
<dbReference type="Pfam" id="PF02467">
    <property type="entry name" value="Whib"/>
    <property type="match status" value="1"/>
</dbReference>
<dbReference type="RefSeq" id="WP_037235449.1">
    <property type="nucleotide sequence ID" value="NZ_BAWF01000036.1"/>
</dbReference>
<feature type="domain" description="4Fe-4S Wbl-type" evidence="2">
    <location>
        <begin position="23"/>
        <end position="49"/>
    </location>
</feature>
<organism evidence="3 4">
    <name type="scientific">Rhodococcus wratislaviensis NBRC 100605</name>
    <dbReference type="NCBI Taxonomy" id="1219028"/>
    <lineage>
        <taxon>Bacteria</taxon>
        <taxon>Bacillati</taxon>
        <taxon>Actinomycetota</taxon>
        <taxon>Actinomycetes</taxon>
        <taxon>Mycobacteriales</taxon>
        <taxon>Nocardiaceae</taxon>
        <taxon>Rhodococcus</taxon>
    </lineage>
</organism>
<dbReference type="OrthoDB" id="4954884at2"/>
<dbReference type="InterPro" id="IPR034768">
    <property type="entry name" value="4FE4S_WBL"/>
</dbReference>
<dbReference type="AlphaFoldDB" id="X0PUX8"/>
<dbReference type="EMBL" id="BAWF01000036">
    <property type="protein sequence ID" value="GAF47014.1"/>
    <property type="molecule type" value="Genomic_DNA"/>
</dbReference>
<gene>
    <name evidence="3" type="ORF">RW1_036_00390</name>
</gene>
<keyword evidence="4" id="KW-1185">Reference proteome</keyword>
<evidence type="ECO:0000313" key="3">
    <source>
        <dbReference type="EMBL" id="GAF47014.1"/>
    </source>
</evidence>
<reference evidence="3 4" key="1">
    <citation type="submission" date="2014-02" db="EMBL/GenBank/DDBJ databases">
        <title>Whole genome shotgun sequence of Rhodococcus wratislaviensis NBRC 100605.</title>
        <authorList>
            <person name="Hosoyama A."/>
            <person name="Tsuchikane K."/>
            <person name="Yoshida I."/>
            <person name="Ohji S."/>
            <person name="Ichikawa N."/>
            <person name="Yamazoe A."/>
            <person name="Fujita N."/>
        </authorList>
    </citation>
    <scope>NUCLEOTIDE SEQUENCE [LARGE SCALE GENOMIC DNA]</scope>
    <source>
        <strain evidence="3 4">NBRC 100605</strain>
    </source>
</reference>
<sequence length="91" mass="10259">MLNTTLSTHLYAPLADLWDWQLHAACRNHAQIVGEPFGIWCGTTESDRRSHVLVRTASLPRQRNPPGQRPGLRRLTFSRSHPRPGGTNHLA</sequence>